<feature type="transmembrane region" description="Helical" evidence="4">
    <location>
        <begin position="609"/>
        <end position="626"/>
    </location>
</feature>
<comment type="subcellular location">
    <subcellularLocation>
        <location evidence="1">Cell membrane</location>
    </subcellularLocation>
</comment>
<dbReference type="GO" id="GO:0045893">
    <property type="term" value="P:positive regulation of DNA-templated transcription"/>
    <property type="evidence" value="ECO:0007669"/>
    <property type="project" value="InterPro"/>
</dbReference>
<protein>
    <submittedName>
        <fullName evidence="6">Regulatory protein NosR</fullName>
    </submittedName>
</protein>
<evidence type="ECO:0000256" key="2">
    <source>
        <dbReference type="ARBA" id="ARBA00022475"/>
    </source>
</evidence>
<reference evidence="7" key="1">
    <citation type="journal article" date="2019" name="Int. J. Syst. Evol. Microbiol.">
        <title>The Global Catalogue of Microorganisms (GCM) 10K type strain sequencing project: providing services to taxonomists for standard genome sequencing and annotation.</title>
        <authorList>
            <consortium name="The Broad Institute Genomics Platform"/>
            <consortium name="The Broad Institute Genome Sequencing Center for Infectious Disease"/>
            <person name="Wu L."/>
            <person name="Ma J."/>
        </authorList>
    </citation>
    <scope>NUCLEOTIDE SEQUENCE [LARGE SCALE GENOMIC DNA]</scope>
    <source>
        <strain evidence="7">JCM 19134</strain>
    </source>
</reference>
<dbReference type="Proteomes" id="UP001409585">
    <property type="component" value="Unassembled WGS sequence"/>
</dbReference>
<feature type="transmembrane region" description="Helical" evidence="4">
    <location>
        <begin position="20"/>
        <end position="40"/>
    </location>
</feature>
<dbReference type="AlphaFoldDB" id="A0AAV3U8V4"/>
<comment type="caution">
    <text evidence="6">The sequence shown here is derived from an EMBL/GenBank/DDBJ whole genome shotgun (WGS) entry which is preliminary data.</text>
</comment>
<sequence length="724" mass="82169">MVPTKSDVTLSRSARCLCTYYWLLVLLICLAIIRATPAWAENDIIFRDTAIEDRILEIFPKATRLDEKLAHPPAWPVYQLNELLGYAFESNDLVDLPGFSGDRVNLLIGINTAGVLEGVQIIHHHEPIFLHGLGPEPLLEFVNQYPGRKVSDRIIVGGKKSGTGTDGTAYFDGVTKATVSVIVINDTILSSSLQVARAMLDGFSQSPPATAITDNYEPKPWQELLQLGYLKRWHIAPDMLEAQLGQSLDSYAVDLNFDYNPEDGLDIYYAYLNSPIIGRNLLGEQEFARLTEKLKPGQHALMVFSRGILSYLEDEFRPGTVPNRISITQEGLSMPMRDINFYSYSNSLLPAEYEDVENINVFVINSQTGLDPSGEIALNLNLTLPRNHLISDSATFTDNYQLPKKLFNEAILPEVDQSQNKPLWQRIWENRAADILVLLLGLTVLTVVFVYQEKFTQKAKLFAWFRGGYLAFTLFFIGFYTQGQLSVVNIYTLLLEIYNGFSLDVFLLDPIIFILWVYTAISLVIWGRGLFCGWLCPFGALQEAVAWVGTKLRIKQWKITPSWHRRLLWLKYVILIVLVGMSFYSLRLAEQMAEVEPFKTAITLVFVRYWPFVLYAIALLGLGLFVHKFYCRYICPLGAGLAVVGKLHIFEWLSRRKECGTPCQLCHHRCGINAIEPSGKIDYDECIQCLECVVILRDDSQCAPARVEKKRQQREQIQAVQVFE</sequence>
<keyword evidence="7" id="KW-1185">Reference proteome</keyword>
<dbReference type="InterPro" id="IPR052378">
    <property type="entry name" value="NosR_regulator"/>
</dbReference>
<dbReference type="InterPro" id="IPR007329">
    <property type="entry name" value="FMN-bd"/>
</dbReference>
<dbReference type="InterPro" id="IPR011399">
    <property type="entry name" value="NosR"/>
</dbReference>
<accession>A0AAV3U8V4</accession>
<organism evidence="6 7">
    <name type="scientific">Halioxenophilus aromaticivorans</name>
    <dbReference type="NCBI Taxonomy" id="1306992"/>
    <lineage>
        <taxon>Bacteria</taxon>
        <taxon>Pseudomonadati</taxon>
        <taxon>Pseudomonadota</taxon>
        <taxon>Gammaproteobacteria</taxon>
        <taxon>Alteromonadales</taxon>
        <taxon>Alteromonadaceae</taxon>
        <taxon>Halioxenophilus</taxon>
    </lineage>
</organism>
<keyword evidence="4" id="KW-0812">Transmembrane</keyword>
<dbReference type="InterPro" id="IPR017896">
    <property type="entry name" value="4Fe4S_Fe-S-bd"/>
</dbReference>
<proteinExistence type="predicted"/>
<dbReference type="SUPFAM" id="SSF54862">
    <property type="entry name" value="4Fe-4S ferredoxins"/>
    <property type="match status" value="1"/>
</dbReference>
<evidence type="ECO:0000256" key="1">
    <source>
        <dbReference type="ARBA" id="ARBA00004236"/>
    </source>
</evidence>
<dbReference type="PANTHER" id="PTHR30224">
    <property type="entry name" value="ELECTRON TRANSPORT PROTEIN"/>
    <property type="match status" value="1"/>
</dbReference>
<feature type="transmembrane region" description="Helical" evidence="4">
    <location>
        <begin position="463"/>
        <end position="481"/>
    </location>
</feature>
<evidence type="ECO:0000256" key="4">
    <source>
        <dbReference type="SAM" id="Phobius"/>
    </source>
</evidence>
<dbReference type="PIRSF" id="PIRSF036354">
    <property type="entry name" value="NosR"/>
    <property type="match status" value="1"/>
</dbReference>
<dbReference type="GO" id="GO:0003677">
    <property type="term" value="F:DNA binding"/>
    <property type="evidence" value="ECO:0007669"/>
    <property type="project" value="InterPro"/>
</dbReference>
<dbReference type="GO" id="GO:0005886">
    <property type="term" value="C:plasma membrane"/>
    <property type="evidence" value="ECO:0007669"/>
    <property type="project" value="UniProtKB-SubCell"/>
</dbReference>
<dbReference type="PANTHER" id="PTHR30224:SF4">
    <property type="entry name" value="ELECTRON TRANSPORT PROTEIN YCCM-RELATED"/>
    <property type="match status" value="1"/>
</dbReference>
<feature type="domain" description="FMN-binding" evidence="5">
    <location>
        <begin position="98"/>
        <end position="195"/>
    </location>
</feature>
<dbReference type="SMART" id="SM00900">
    <property type="entry name" value="FMN_bind"/>
    <property type="match status" value="1"/>
</dbReference>
<keyword evidence="2" id="KW-1003">Cell membrane</keyword>
<feature type="transmembrane region" description="Helical" evidence="4">
    <location>
        <begin position="432"/>
        <end position="451"/>
    </location>
</feature>
<feature type="transmembrane region" description="Helical" evidence="4">
    <location>
        <begin position="493"/>
        <end position="519"/>
    </location>
</feature>
<feature type="transmembrane region" description="Helical" evidence="4">
    <location>
        <begin position="569"/>
        <end position="589"/>
    </location>
</feature>
<evidence type="ECO:0000259" key="5">
    <source>
        <dbReference type="SMART" id="SM00900"/>
    </source>
</evidence>
<evidence type="ECO:0000313" key="7">
    <source>
        <dbReference type="Proteomes" id="UP001409585"/>
    </source>
</evidence>
<gene>
    <name evidence="6" type="ORF">GCM10025791_44330</name>
</gene>
<evidence type="ECO:0000256" key="3">
    <source>
        <dbReference type="ARBA" id="ARBA00023136"/>
    </source>
</evidence>
<dbReference type="EMBL" id="BAABLX010000076">
    <property type="protein sequence ID" value="GAA4958669.1"/>
    <property type="molecule type" value="Genomic_DNA"/>
</dbReference>
<evidence type="ECO:0000313" key="6">
    <source>
        <dbReference type="EMBL" id="GAA4958669.1"/>
    </source>
</evidence>
<keyword evidence="4" id="KW-1133">Transmembrane helix</keyword>
<dbReference type="GO" id="GO:0010181">
    <property type="term" value="F:FMN binding"/>
    <property type="evidence" value="ECO:0007669"/>
    <property type="project" value="InterPro"/>
</dbReference>
<name>A0AAV3U8V4_9ALTE</name>
<keyword evidence="3 4" id="KW-0472">Membrane</keyword>
<dbReference type="Pfam" id="PF12801">
    <property type="entry name" value="Fer4_5"/>
    <property type="match status" value="2"/>
</dbReference>